<dbReference type="eggNOG" id="ENOG502TKEK">
    <property type="taxonomic scope" value="Eukaryota"/>
</dbReference>
<organism evidence="1 2">
    <name type="scientific">Caenorhabditis tropicalis</name>
    <dbReference type="NCBI Taxonomy" id="1561998"/>
    <lineage>
        <taxon>Eukaryota</taxon>
        <taxon>Metazoa</taxon>
        <taxon>Ecdysozoa</taxon>
        <taxon>Nematoda</taxon>
        <taxon>Chromadorea</taxon>
        <taxon>Rhabditida</taxon>
        <taxon>Rhabditina</taxon>
        <taxon>Rhabditomorpha</taxon>
        <taxon>Rhabditoidea</taxon>
        <taxon>Rhabditidae</taxon>
        <taxon>Peloderinae</taxon>
        <taxon>Caenorhabditis</taxon>
    </lineage>
</organism>
<reference evidence="2" key="1">
    <citation type="submission" date="2016-11" db="UniProtKB">
        <authorList>
            <consortium name="WormBaseParasite"/>
        </authorList>
    </citation>
    <scope>IDENTIFICATION</scope>
</reference>
<sequence length="83" mass="10034">MQCHLLDIYRRQHRVQEQATLPFSHNGRQKYLDMLRELFCAEAVFERIFGRMDTIEEEDEEEDEEMSISRRGCLLFLCIPRPN</sequence>
<dbReference type="WBParaSite" id="Csp11.Scaffold471.g1644.t1">
    <property type="protein sequence ID" value="Csp11.Scaffold471.g1644.t1"/>
    <property type="gene ID" value="Csp11.Scaffold471.g1644"/>
</dbReference>
<accession>A0A1I7T1Y7</accession>
<protein>
    <submittedName>
        <fullName evidence="2">Uncharacterized protein</fullName>
    </submittedName>
</protein>
<proteinExistence type="predicted"/>
<keyword evidence="1" id="KW-1185">Reference proteome</keyword>
<name>A0A1I7T1Y7_9PELO</name>
<dbReference type="AlphaFoldDB" id="A0A1I7T1Y7"/>
<evidence type="ECO:0000313" key="1">
    <source>
        <dbReference type="Proteomes" id="UP000095282"/>
    </source>
</evidence>
<dbReference type="Proteomes" id="UP000095282">
    <property type="component" value="Unplaced"/>
</dbReference>
<evidence type="ECO:0000313" key="2">
    <source>
        <dbReference type="WBParaSite" id="Csp11.Scaffold471.g1644.t1"/>
    </source>
</evidence>